<dbReference type="EMBL" id="RPFW01000001">
    <property type="protein sequence ID" value="TVZ06300.1"/>
    <property type="molecule type" value="Genomic_DNA"/>
</dbReference>
<organism evidence="1 2">
    <name type="scientific">Trebonia kvetii</name>
    <dbReference type="NCBI Taxonomy" id="2480626"/>
    <lineage>
        <taxon>Bacteria</taxon>
        <taxon>Bacillati</taxon>
        <taxon>Actinomycetota</taxon>
        <taxon>Actinomycetes</taxon>
        <taxon>Streptosporangiales</taxon>
        <taxon>Treboniaceae</taxon>
        <taxon>Trebonia</taxon>
    </lineage>
</organism>
<gene>
    <name evidence="1" type="ORF">EAS64_02390</name>
</gene>
<reference evidence="1 2" key="1">
    <citation type="submission" date="2018-11" db="EMBL/GenBank/DDBJ databases">
        <title>Trebonia kvetii gen.nov., sp.nov., a novel acidophilic actinobacterium, and proposal of the new actinobacterial family Treboniaceae fam. nov.</title>
        <authorList>
            <person name="Rapoport D."/>
            <person name="Sagova-Mareckova M."/>
            <person name="Sedlacek I."/>
            <person name="Provaznik J."/>
            <person name="Kralova S."/>
            <person name="Pavlinic D."/>
            <person name="Benes V."/>
            <person name="Kopecky J."/>
        </authorList>
    </citation>
    <scope>NUCLEOTIDE SEQUENCE [LARGE SCALE GENOMIC DNA]</scope>
    <source>
        <strain evidence="1 2">15Tr583</strain>
    </source>
</reference>
<dbReference type="AlphaFoldDB" id="A0A6P2C553"/>
<comment type="caution">
    <text evidence="1">The sequence shown here is derived from an EMBL/GenBank/DDBJ whole genome shotgun (WGS) entry which is preliminary data.</text>
</comment>
<keyword evidence="2" id="KW-1185">Reference proteome</keyword>
<dbReference type="RefSeq" id="WP_145851055.1">
    <property type="nucleotide sequence ID" value="NZ_RPFW01000001.1"/>
</dbReference>
<evidence type="ECO:0000313" key="2">
    <source>
        <dbReference type="Proteomes" id="UP000460272"/>
    </source>
</evidence>
<dbReference type="OrthoDB" id="9895366at2"/>
<proteinExistence type="predicted"/>
<sequence>MSEPVAADERLYAAMLRLLVGYGNRQACEIPGPRGVVRRQDALDAVIQVAAVVDEAVHAGAIPVDRGLHAAAMLMVVREFVQPLPPDWDGDGCTDYLNDDLAMMVTALREARTARGHKG</sequence>
<evidence type="ECO:0000313" key="1">
    <source>
        <dbReference type="EMBL" id="TVZ06300.1"/>
    </source>
</evidence>
<name>A0A6P2C553_9ACTN</name>
<dbReference type="Proteomes" id="UP000460272">
    <property type="component" value="Unassembled WGS sequence"/>
</dbReference>
<protein>
    <submittedName>
        <fullName evidence="1">Uncharacterized protein</fullName>
    </submittedName>
</protein>
<accession>A0A6P2C553</accession>